<dbReference type="SUPFAM" id="SSF159245">
    <property type="entry name" value="AttH-like"/>
    <property type="match status" value="1"/>
</dbReference>
<comment type="caution">
    <text evidence="1">The sequence shown here is derived from an EMBL/GenBank/DDBJ whole genome shotgun (WGS) entry which is preliminary data.</text>
</comment>
<accession>A0A4R4FGS5</accession>
<sequence length="291" mass="32959">MEKFPYFEGWYLKHQADGKMIAFIPAVHAGITGEWEASVQVITGEGSWCVSYPVSECRIDKKNFRIKMGDNLFSKKGIRVNIKSKELTIQGHVSYGPFTRLKKDIMGPFRLLPFLECNHGVVSMRHRAEGTLTINGTAIEMKNGLGYIETDWGHSFPKEYVWTQCLLTGKQEGSIMLSAADVPLWGRSFFGTISAAYIGGHMYRMATYLGARITHYSESEVLVRQGKMHLKVTKLGERSFGLYAPQKGSMCRIIRESPVCRVRYQMWNGQESILDITDNCASFESVRAQRT</sequence>
<protein>
    <recommendedName>
        <fullName evidence="3">Tocopherol cyclase</fullName>
    </recommendedName>
</protein>
<name>A0A4R4FGS5_9FIRM</name>
<dbReference type="AlphaFoldDB" id="A0A4R4FGS5"/>
<dbReference type="InterPro" id="IPR025893">
    <property type="entry name" value="Tocopherol_cyclase"/>
</dbReference>
<evidence type="ECO:0000313" key="1">
    <source>
        <dbReference type="EMBL" id="TDA22023.1"/>
    </source>
</evidence>
<keyword evidence="2" id="KW-1185">Reference proteome</keyword>
<organism evidence="1 2">
    <name type="scientific">Extibacter muris</name>
    <dbReference type="NCBI Taxonomy" id="1796622"/>
    <lineage>
        <taxon>Bacteria</taxon>
        <taxon>Bacillati</taxon>
        <taxon>Bacillota</taxon>
        <taxon>Clostridia</taxon>
        <taxon>Lachnospirales</taxon>
        <taxon>Lachnospiraceae</taxon>
        <taxon>Extibacter</taxon>
    </lineage>
</organism>
<dbReference type="PANTHER" id="PTHR35309:SF4">
    <property type="entry name" value="TOCOPHEROL CYCLASE"/>
    <property type="match status" value="1"/>
</dbReference>
<dbReference type="PANTHER" id="PTHR35309">
    <property type="match status" value="1"/>
</dbReference>
<proteinExistence type="predicted"/>
<dbReference type="GO" id="GO:0009976">
    <property type="term" value="F:tocopherol cyclase activity"/>
    <property type="evidence" value="ECO:0007669"/>
    <property type="project" value="InterPro"/>
</dbReference>
<dbReference type="EMBL" id="SMMX01000005">
    <property type="protein sequence ID" value="TDA22023.1"/>
    <property type="molecule type" value="Genomic_DNA"/>
</dbReference>
<evidence type="ECO:0000313" key="2">
    <source>
        <dbReference type="Proteomes" id="UP000295710"/>
    </source>
</evidence>
<gene>
    <name evidence="1" type="ORF">E1963_07120</name>
</gene>
<reference evidence="1 2" key="1">
    <citation type="journal article" date="2016" name="Nat. Microbiol.">
        <title>The Mouse Intestinal Bacterial Collection (miBC) provides host-specific insight into cultured diversity and functional potential of the gut microbiota.</title>
        <authorList>
            <person name="Lagkouvardos I."/>
            <person name="Pukall R."/>
            <person name="Abt B."/>
            <person name="Foesel B.U."/>
            <person name="Meier-Kolthoff J.P."/>
            <person name="Kumar N."/>
            <person name="Bresciani A."/>
            <person name="Martinez I."/>
            <person name="Just S."/>
            <person name="Ziegler C."/>
            <person name="Brugiroux S."/>
            <person name="Garzetti D."/>
            <person name="Wenning M."/>
            <person name="Bui T.P."/>
            <person name="Wang J."/>
            <person name="Hugenholtz F."/>
            <person name="Plugge C.M."/>
            <person name="Peterson D.A."/>
            <person name="Hornef M.W."/>
            <person name="Baines J.F."/>
            <person name="Smidt H."/>
            <person name="Walter J."/>
            <person name="Kristiansen K."/>
            <person name="Nielsen H.B."/>
            <person name="Haller D."/>
            <person name="Overmann J."/>
            <person name="Stecher B."/>
            <person name="Clavel T."/>
        </authorList>
    </citation>
    <scope>NUCLEOTIDE SEQUENCE [LARGE SCALE GENOMIC DNA]</scope>
    <source>
        <strain evidence="1 2">DSM 28560</strain>
    </source>
</reference>
<dbReference type="RefSeq" id="WP_132276686.1">
    <property type="nucleotide sequence ID" value="NZ_JAOBST010000065.1"/>
</dbReference>
<dbReference type="Proteomes" id="UP000295710">
    <property type="component" value="Unassembled WGS sequence"/>
</dbReference>
<dbReference type="Pfam" id="PF14249">
    <property type="entry name" value="Tocopherol_cycl"/>
    <property type="match status" value="1"/>
</dbReference>
<evidence type="ECO:0008006" key="3">
    <source>
        <dbReference type="Google" id="ProtNLM"/>
    </source>
</evidence>